<dbReference type="CDD" id="cd21117">
    <property type="entry name" value="Twitch_MoaA"/>
    <property type="match status" value="1"/>
</dbReference>
<proteinExistence type="inferred from homology"/>
<feature type="binding site" evidence="10">
    <location>
        <position position="65"/>
    </location>
    <ligand>
        <name>GTP</name>
        <dbReference type="ChEBI" id="CHEBI:37565"/>
    </ligand>
</feature>
<dbReference type="RefSeq" id="WP_136862903.1">
    <property type="nucleotide sequence ID" value="NZ_SWCJ01000004.1"/>
</dbReference>
<comment type="caution">
    <text evidence="12">The sequence shown here is derived from an EMBL/GenBank/DDBJ whole genome shotgun (WGS) entry which is preliminary data.</text>
</comment>
<dbReference type="SUPFAM" id="SSF102114">
    <property type="entry name" value="Radical SAM enzymes"/>
    <property type="match status" value="1"/>
</dbReference>
<dbReference type="Pfam" id="PF06463">
    <property type="entry name" value="Mob_synth_C"/>
    <property type="match status" value="1"/>
</dbReference>
<dbReference type="Gene3D" id="3.20.20.70">
    <property type="entry name" value="Aldolase class I"/>
    <property type="match status" value="1"/>
</dbReference>
<evidence type="ECO:0000256" key="6">
    <source>
        <dbReference type="ARBA" id="ARBA00023014"/>
    </source>
</evidence>
<feature type="binding site" evidence="10">
    <location>
        <position position="30"/>
    </location>
    <ligand>
        <name>[4Fe-4S] cluster</name>
        <dbReference type="ChEBI" id="CHEBI:49883"/>
        <label>1</label>
        <note>4Fe-4S-S-AdoMet</note>
    </ligand>
</feature>
<keyword evidence="2 10" id="KW-0949">S-adenosyl-L-methionine</keyword>
<dbReference type="InterPro" id="IPR050105">
    <property type="entry name" value="MoCo_biosynth_MoaA/MoaC"/>
</dbReference>
<evidence type="ECO:0000256" key="1">
    <source>
        <dbReference type="ARBA" id="ARBA00022485"/>
    </source>
</evidence>
<feature type="binding site" evidence="10">
    <location>
        <position position="69"/>
    </location>
    <ligand>
        <name>S-adenosyl-L-methionine</name>
        <dbReference type="ChEBI" id="CHEBI:59789"/>
    </ligand>
</feature>
<evidence type="ECO:0000256" key="8">
    <source>
        <dbReference type="ARBA" id="ARBA00023150"/>
    </source>
</evidence>
<dbReference type="InterPro" id="IPR007197">
    <property type="entry name" value="rSAM"/>
</dbReference>
<dbReference type="InterPro" id="IPR040064">
    <property type="entry name" value="MoaA-like"/>
</dbReference>
<comment type="pathway">
    <text evidence="10">Cofactor biosynthesis; molybdopterin biosynthesis.</text>
</comment>
<comment type="similarity">
    <text evidence="10">Belongs to the radical SAM superfamily. MoaA family.</text>
</comment>
<dbReference type="Pfam" id="PF04055">
    <property type="entry name" value="Radical_SAM"/>
    <property type="match status" value="1"/>
</dbReference>
<feature type="binding site" evidence="10">
    <location>
        <position position="23"/>
    </location>
    <ligand>
        <name>[4Fe-4S] cluster</name>
        <dbReference type="ChEBI" id="CHEBI:49883"/>
        <label>1</label>
        <note>4Fe-4S-S-AdoMet</note>
    </ligand>
</feature>
<keyword evidence="1 10" id="KW-0004">4Fe-4S</keyword>
<keyword evidence="3 10" id="KW-0479">Metal-binding</keyword>
<dbReference type="SFLD" id="SFLDS00029">
    <property type="entry name" value="Radical_SAM"/>
    <property type="match status" value="1"/>
</dbReference>
<accession>A0A4U1BPW7</accession>
<dbReference type="GO" id="GO:0006777">
    <property type="term" value="P:Mo-molybdopterin cofactor biosynthetic process"/>
    <property type="evidence" value="ECO:0007669"/>
    <property type="project" value="UniProtKB-UniRule"/>
</dbReference>
<evidence type="ECO:0000313" key="13">
    <source>
        <dbReference type="Proteomes" id="UP000305675"/>
    </source>
</evidence>
<dbReference type="InterPro" id="IPR006638">
    <property type="entry name" value="Elp3/MiaA/NifB-like_rSAM"/>
</dbReference>
<dbReference type="GO" id="GO:0005525">
    <property type="term" value="F:GTP binding"/>
    <property type="evidence" value="ECO:0007669"/>
    <property type="project" value="UniProtKB-UniRule"/>
</dbReference>
<dbReference type="AlphaFoldDB" id="A0A4U1BPW7"/>
<dbReference type="InterPro" id="IPR058240">
    <property type="entry name" value="rSAM_sf"/>
</dbReference>
<organism evidence="12 13">
    <name type="scientific">Ferrimonas aestuarii</name>
    <dbReference type="NCBI Taxonomy" id="2569539"/>
    <lineage>
        <taxon>Bacteria</taxon>
        <taxon>Pseudomonadati</taxon>
        <taxon>Pseudomonadota</taxon>
        <taxon>Gammaproteobacteria</taxon>
        <taxon>Alteromonadales</taxon>
        <taxon>Ferrimonadaceae</taxon>
        <taxon>Ferrimonas</taxon>
    </lineage>
</organism>
<dbReference type="OrthoDB" id="9763993at2"/>
<keyword evidence="13" id="KW-1185">Reference proteome</keyword>
<evidence type="ECO:0000256" key="5">
    <source>
        <dbReference type="ARBA" id="ARBA00023004"/>
    </source>
</evidence>
<dbReference type="CDD" id="cd01335">
    <property type="entry name" value="Radical_SAM"/>
    <property type="match status" value="1"/>
</dbReference>
<dbReference type="InterPro" id="IPR010505">
    <property type="entry name" value="MoaA_twitch"/>
</dbReference>
<dbReference type="EC" id="4.1.99.22" evidence="10"/>
<evidence type="ECO:0000256" key="4">
    <source>
        <dbReference type="ARBA" id="ARBA00022741"/>
    </source>
</evidence>
<dbReference type="NCBIfam" id="TIGR02666">
    <property type="entry name" value="moaA"/>
    <property type="match status" value="1"/>
</dbReference>
<feature type="binding site" evidence="10">
    <location>
        <position position="254"/>
    </location>
    <ligand>
        <name>[4Fe-4S] cluster</name>
        <dbReference type="ChEBI" id="CHEBI:49883"/>
        <label>2</label>
        <note>4Fe-4S-substrate</note>
    </ligand>
</feature>
<evidence type="ECO:0000256" key="7">
    <source>
        <dbReference type="ARBA" id="ARBA00023134"/>
    </source>
</evidence>
<dbReference type="GO" id="GO:0046872">
    <property type="term" value="F:metal ion binding"/>
    <property type="evidence" value="ECO:0007669"/>
    <property type="project" value="UniProtKB-KW"/>
</dbReference>
<comment type="catalytic activity">
    <reaction evidence="10">
        <text>GTP + AH2 + S-adenosyl-L-methionine = (8S)-3',8-cyclo-7,8-dihydroguanosine 5'-triphosphate + 5'-deoxyadenosine + L-methionine + A + H(+)</text>
        <dbReference type="Rhea" id="RHEA:49576"/>
        <dbReference type="ChEBI" id="CHEBI:13193"/>
        <dbReference type="ChEBI" id="CHEBI:15378"/>
        <dbReference type="ChEBI" id="CHEBI:17319"/>
        <dbReference type="ChEBI" id="CHEBI:17499"/>
        <dbReference type="ChEBI" id="CHEBI:37565"/>
        <dbReference type="ChEBI" id="CHEBI:57844"/>
        <dbReference type="ChEBI" id="CHEBI:59789"/>
        <dbReference type="ChEBI" id="CHEBI:131766"/>
        <dbReference type="EC" id="4.1.99.22"/>
    </reaction>
</comment>
<protein>
    <recommendedName>
        <fullName evidence="10">GTP 3',8-cyclase</fullName>
        <ecNumber evidence="10">4.1.99.22</ecNumber>
    </recommendedName>
    <alternativeName>
        <fullName evidence="10">Molybdenum cofactor biosynthesis protein A</fullName>
    </alternativeName>
</protein>
<dbReference type="InterPro" id="IPR013483">
    <property type="entry name" value="MoaA"/>
</dbReference>
<dbReference type="SFLD" id="SFLDG01386">
    <property type="entry name" value="main_SPASM_domain-containing"/>
    <property type="match status" value="1"/>
</dbReference>
<feature type="binding site" evidence="10">
    <location>
        <begin position="259"/>
        <end position="261"/>
    </location>
    <ligand>
        <name>GTP</name>
        <dbReference type="ChEBI" id="CHEBI:37565"/>
    </ligand>
</feature>
<dbReference type="GO" id="GO:0061799">
    <property type="term" value="F:cyclic pyranopterin monophosphate synthase activity"/>
    <property type="evidence" value="ECO:0007669"/>
    <property type="project" value="TreeGrafter"/>
</dbReference>
<feature type="binding site" evidence="10">
    <location>
        <position position="27"/>
    </location>
    <ligand>
        <name>[4Fe-4S] cluster</name>
        <dbReference type="ChEBI" id="CHEBI:49883"/>
        <label>1</label>
        <note>4Fe-4S-S-AdoMet</note>
    </ligand>
</feature>
<evidence type="ECO:0000256" key="2">
    <source>
        <dbReference type="ARBA" id="ARBA00022691"/>
    </source>
</evidence>
<dbReference type="SMART" id="SM00729">
    <property type="entry name" value="Elp3"/>
    <property type="match status" value="1"/>
</dbReference>
<name>A0A4U1BPW7_9GAMM</name>
<gene>
    <name evidence="10 12" type="primary">moaA</name>
    <name evidence="12" type="ORF">FCL42_08140</name>
</gene>
<feature type="binding site" evidence="10">
    <location>
        <position position="120"/>
    </location>
    <ligand>
        <name>S-adenosyl-L-methionine</name>
        <dbReference type="ChEBI" id="CHEBI:59789"/>
    </ligand>
</feature>
<feature type="binding site" evidence="10">
    <location>
        <position position="29"/>
    </location>
    <ligand>
        <name>S-adenosyl-L-methionine</name>
        <dbReference type="ChEBI" id="CHEBI:59789"/>
    </ligand>
</feature>
<evidence type="ECO:0000259" key="11">
    <source>
        <dbReference type="PROSITE" id="PS51918"/>
    </source>
</evidence>
<feature type="binding site" evidence="10">
    <location>
        <position position="16"/>
    </location>
    <ligand>
        <name>GTP</name>
        <dbReference type="ChEBI" id="CHEBI:37565"/>
    </ligand>
</feature>
<feature type="binding site" evidence="10">
    <location>
        <position position="157"/>
    </location>
    <ligand>
        <name>GTP</name>
        <dbReference type="ChEBI" id="CHEBI:37565"/>
    </ligand>
</feature>
<dbReference type="HAMAP" id="MF_01225_B">
    <property type="entry name" value="MoaA_B"/>
    <property type="match status" value="1"/>
</dbReference>
<keyword evidence="6 10" id="KW-0411">Iron-sulfur</keyword>
<evidence type="ECO:0000313" key="12">
    <source>
        <dbReference type="EMBL" id="TKB56174.1"/>
    </source>
</evidence>
<feature type="binding site" evidence="10">
    <location>
        <position position="191"/>
    </location>
    <ligand>
        <name>S-adenosyl-L-methionine</name>
        <dbReference type="ChEBI" id="CHEBI:59789"/>
    </ligand>
</feature>
<dbReference type="UniPathway" id="UPA00344"/>
<keyword evidence="4 10" id="KW-0547">Nucleotide-binding</keyword>
<keyword evidence="9 10" id="KW-0456">Lyase</keyword>
<evidence type="ECO:0000256" key="9">
    <source>
        <dbReference type="ARBA" id="ARBA00023239"/>
    </source>
</evidence>
<dbReference type="PANTHER" id="PTHR22960">
    <property type="entry name" value="MOLYBDOPTERIN COFACTOR SYNTHESIS PROTEIN A"/>
    <property type="match status" value="1"/>
</dbReference>
<dbReference type="Proteomes" id="UP000305675">
    <property type="component" value="Unassembled WGS sequence"/>
</dbReference>
<reference evidence="12 13" key="1">
    <citation type="submission" date="2019-04" db="EMBL/GenBank/DDBJ databases">
        <authorList>
            <person name="Hwang J.C."/>
        </authorList>
    </citation>
    <scope>NUCLEOTIDE SEQUENCE [LARGE SCALE GENOMIC DNA]</scope>
    <source>
        <strain evidence="12 13">IMCC35002</strain>
    </source>
</reference>
<comment type="function">
    <text evidence="10">Catalyzes the cyclization of GTP to (8S)-3',8-cyclo-7,8-dihydroguanosine 5'-triphosphate.</text>
</comment>
<feature type="binding site" evidence="10">
    <location>
        <position position="257"/>
    </location>
    <ligand>
        <name>[4Fe-4S] cluster</name>
        <dbReference type="ChEBI" id="CHEBI:49883"/>
        <label>2</label>
        <note>4Fe-4S-substrate</note>
    </ligand>
</feature>
<comment type="cofactor">
    <cofactor evidence="10">
        <name>[4Fe-4S] cluster</name>
        <dbReference type="ChEBI" id="CHEBI:49883"/>
    </cofactor>
    <text evidence="10">Binds 2 [4Fe-4S] clusters. Binds 1 [4Fe-4S] cluster coordinated with 3 cysteines and an exchangeable S-adenosyl-L-methionine and 1 [4Fe-4S] cluster coordinated with 3 cysteines and the GTP-derived substrate.</text>
</comment>
<dbReference type="GO" id="GO:0051539">
    <property type="term" value="F:4 iron, 4 sulfur cluster binding"/>
    <property type="evidence" value="ECO:0007669"/>
    <property type="project" value="UniProtKB-UniRule"/>
</dbReference>
<keyword evidence="5 10" id="KW-0408">Iron</keyword>
<dbReference type="SFLD" id="SFLDG01067">
    <property type="entry name" value="SPASM/twitch_domain_containing"/>
    <property type="match status" value="1"/>
</dbReference>
<dbReference type="GO" id="GO:0061798">
    <property type="term" value="F:GTP 3',8'-cyclase activity"/>
    <property type="evidence" value="ECO:0007669"/>
    <property type="project" value="UniProtKB-UniRule"/>
</dbReference>
<keyword evidence="8 10" id="KW-0501">Molybdenum cofactor biosynthesis</keyword>
<dbReference type="InterPro" id="IPR013785">
    <property type="entry name" value="Aldolase_TIM"/>
</dbReference>
<sequence>MTNLQDRYGRRFEYLRLSITDVCNFKCQYCLPDGYLGDKHQHFLSVDELRRVMHAFAALGTSKIRLTGGEPSVRKEFEQLIEIAANTPGISTVATTTNGYRLAANAHKWRQLGLSQINVSLDSLDPELFRRITGNGRHQKVLDGIEAALDAEYRKVKINVVLMKDLNHQQLPAFLEYVRQRPVDIRFIELMQTGLGKDYFDAHHISGESIKQQLVALGWQVQPRGPQDGPALMLRHPDYAGGIGLIMPYSKDFCASCNRLRVSALGKLHLCLFTECGVELRDLLGNDQHQEMLQQRLLAQLQQKDATHQLHQGLTGVTQHLASIGG</sequence>
<dbReference type="FunFam" id="3.20.20.70:FF:000057">
    <property type="entry name" value="GTP 3',8-cyclase"/>
    <property type="match status" value="1"/>
</dbReference>
<dbReference type="GO" id="GO:1904047">
    <property type="term" value="F:S-adenosyl-L-methionine binding"/>
    <property type="evidence" value="ECO:0007669"/>
    <property type="project" value="UniProtKB-UniRule"/>
</dbReference>
<evidence type="ECO:0000256" key="10">
    <source>
        <dbReference type="HAMAP-Rule" id="MF_01225"/>
    </source>
</evidence>
<feature type="domain" description="Radical SAM core" evidence="11">
    <location>
        <begin position="7"/>
        <end position="231"/>
    </location>
</feature>
<dbReference type="PANTHER" id="PTHR22960:SF28">
    <property type="entry name" value="GTP 3',8-CYCLASE"/>
    <property type="match status" value="1"/>
</dbReference>
<dbReference type="SFLD" id="SFLDG01383">
    <property type="entry name" value="cyclic_pyranopterin_phosphate"/>
    <property type="match status" value="1"/>
</dbReference>
<dbReference type="PROSITE" id="PS51918">
    <property type="entry name" value="RADICAL_SAM"/>
    <property type="match status" value="1"/>
</dbReference>
<keyword evidence="7 10" id="KW-0342">GTP-binding</keyword>
<dbReference type="EMBL" id="SWCJ01000004">
    <property type="protein sequence ID" value="TKB56174.1"/>
    <property type="molecule type" value="Genomic_DNA"/>
</dbReference>
<feature type="binding site" evidence="10">
    <location>
        <position position="96"/>
    </location>
    <ligand>
        <name>GTP</name>
        <dbReference type="ChEBI" id="CHEBI:37565"/>
    </ligand>
</feature>
<evidence type="ECO:0000256" key="3">
    <source>
        <dbReference type="ARBA" id="ARBA00022723"/>
    </source>
</evidence>
<comment type="subunit">
    <text evidence="10">Monomer and homodimer.</text>
</comment>
<feature type="binding site" evidence="10">
    <location>
        <position position="271"/>
    </location>
    <ligand>
        <name>[4Fe-4S] cluster</name>
        <dbReference type="ChEBI" id="CHEBI:49883"/>
        <label>2</label>
        <note>4Fe-4S-substrate</note>
    </ligand>
</feature>